<comment type="similarity">
    <text evidence="2">Belongs to the purine-cytosine permease (2.A.39) family.</text>
</comment>
<dbReference type="Proteomes" id="UP000076722">
    <property type="component" value="Unassembled WGS sequence"/>
</dbReference>
<keyword evidence="9" id="KW-1185">Reference proteome</keyword>
<dbReference type="Pfam" id="PF02133">
    <property type="entry name" value="Transp_cyt_pur"/>
    <property type="match status" value="1"/>
</dbReference>
<evidence type="ECO:0008006" key="10">
    <source>
        <dbReference type="Google" id="ProtNLM"/>
    </source>
</evidence>
<feature type="transmembrane region" description="Helical" evidence="7">
    <location>
        <begin position="15"/>
        <end position="36"/>
    </location>
</feature>
<protein>
    <recommendedName>
        <fullName evidence="10">NCS1 nucleoside transporter family</fullName>
    </recommendedName>
</protein>
<gene>
    <name evidence="8" type="ORF">SISNIDRAFT_455091</name>
</gene>
<dbReference type="PANTHER" id="PTHR30618:SF0">
    <property type="entry name" value="PURINE-URACIL PERMEASE NCS1"/>
    <property type="match status" value="1"/>
</dbReference>
<feature type="transmembrane region" description="Helical" evidence="7">
    <location>
        <begin position="362"/>
        <end position="383"/>
    </location>
</feature>
<keyword evidence="3 7" id="KW-0812">Transmembrane</keyword>
<evidence type="ECO:0000313" key="8">
    <source>
        <dbReference type="EMBL" id="KZS93119.1"/>
    </source>
</evidence>
<proteinExistence type="inferred from homology"/>
<feature type="transmembrane region" description="Helical" evidence="7">
    <location>
        <begin position="256"/>
        <end position="278"/>
    </location>
</feature>
<comment type="subcellular location">
    <subcellularLocation>
        <location evidence="1">Membrane</location>
        <topology evidence="1">Multi-pass membrane protein</topology>
    </subcellularLocation>
</comment>
<reference evidence="8 9" key="1">
    <citation type="journal article" date="2016" name="Mol. Biol. Evol.">
        <title>Comparative Genomics of Early-Diverging Mushroom-Forming Fungi Provides Insights into the Origins of Lignocellulose Decay Capabilities.</title>
        <authorList>
            <person name="Nagy L.G."/>
            <person name="Riley R."/>
            <person name="Tritt A."/>
            <person name="Adam C."/>
            <person name="Daum C."/>
            <person name="Floudas D."/>
            <person name="Sun H."/>
            <person name="Yadav J.S."/>
            <person name="Pangilinan J."/>
            <person name="Larsson K.H."/>
            <person name="Matsuura K."/>
            <person name="Barry K."/>
            <person name="Labutti K."/>
            <person name="Kuo R."/>
            <person name="Ohm R.A."/>
            <person name="Bhattacharya S.S."/>
            <person name="Shirouzu T."/>
            <person name="Yoshinaga Y."/>
            <person name="Martin F.M."/>
            <person name="Grigoriev I.V."/>
            <person name="Hibbett D.S."/>
        </authorList>
    </citation>
    <scope>NUCLEOTIDE SEQUENCE [LARGE SCALE GENOMIC DNA]</scope>
    <source>
        <strain evidence="8 9">HHB9708</strain>
    </source>
</reference>
<dbReference type="EMBL" id="KV419408">
    <property type="protein sequence ID" value="KZS93119.1"/>
    <property type="molecule type" value="Genomic_DNA"/>
</dbReference>
<feature type="compositionally biased region" description="Basic and acidic residues" evidence="6">
    <location>
        <begin position="450"/>
        <end position="465"/>
    </location>
</feature>
<keyword evidence="5 7" id="KW-0472">Membrane</keyword>
<sequence>MISIGLSWREAIPCVALSFVIISIPIVLNGIAGSMYHVPFPVLSRSSWGFWGSYIPILSRVILAMFWFGIQTYNGAECVQQMITAIWPSFERFPNHIPASEGITSAALLSFFIFWVIQFPFLLMHPNTLRWLFLAKSIIVPICAIGMLIWAFKETGGGPIFSQKATLHGSARAWAFLASMTSTIGNYATLSVNIADFSRYSRVPHNRQLVQLALPIIFTFLAFIGIAVASATQTLYGGPAIWDPAIIISKWDNRAAKFFAAFAWGLASLGVNISANSVSAANDLTALFPRFVNIRRGQILCAVLGAWALVPWKILESAISFLNFMAAYAVFLGPIAAIMIVDFWIIHKTKLDIVAMYHPQSIYVYSHGVNMRAVVAFIIGVAPNLPGFIQAVNPKINAHGGTFLFDIAWLLGFVLTFVTYWVINLIWPATETILDKAVLPDDVYLHPERDWQTDSNGDMEKEKSHLGMGMTSVHSVHSVSA</sequence>
<feature type="transmembrane region" description="Helical" evidence="7">
    <location>
        <begin position="299"/>
        <end position="315"/>
    </location>
</feature>
<dbReference type="InterPro" id="IPR001248">
    <property type="entry name" value="Pur-cyt_permease"/>
</dbReference>
<dbReference type="GO" id="GO:0015205">
    <property type="term" value="F:nucleobase transmembrane transporter activity"/>
    <property type="evidence" value="ECO:0007669"/>
    <property type="project" value="TreeGrafter"/>
</dbReference>
<evidence type="ECO:0000256" key="1">
    <source>
        <dbReference type="ARBA" id="ARBA00004141"/>
    </source>
</evidence>
<feature type="transmembrane region" description="Helical" evidence="7">
    <location>
        <begin position="403"/>
        <end position="427"/>
    </location>
</feature>
<dbReference type="PANTHER" id="PTHR30618">
    <property type="entry name" value="NCS1 FAMILY PURINE/PYRIMIDINE TRANSPORTER"/>
    <property type="match status" value="1"/>
</dbReference>
<feature type="region of interest" description="Disordered" evidence="6">
    <location>
        <begin position="450"/>
        <end position="481"/>
    </location>
</feature>
<evidence type="ECO:0000256" key="2">
    <source>
        <dbReference type="ARBA" id="ARBA00008974"/>
    </source>
</evidence>
<dbReference type="GO" id="GO:0005886">
    <property type="term" value="C:plasma membrane"/>
    <property type="evidence" value="ECO:0007669"/>
    <property type="project" value="TreeGrafter"/>
</dbReference>
<dbReference type="CDD" id="cd11482">
    <property type="entry name" value="SLC-NCS1sbd_NRT1-like"/>
    <property type="match status" value="1"/>
</dbReference>
<feature type="transmembrane region" description="Helical" evidence="7">
    <location>
        <begin position="172"/>
        <end position="192"/>
    </location>
</feature>
<feature type="transmembrane region" description="Helical" evidence="7">
    <location>
        <begin position="321"/>
        <end position="341"/>
    </location>
</feature>
<accession>A0A164UCX4</accession>
<evidence type="ECO:0000256" key="3">
    <source>
        <dbReference type="ARBA" id="ARBA00022692"/>
    </source>
</evidence>
<evidence type="ECO:0000256" key="4">
    <source>
        <dbReference type="ARBA" id="ARBA00022989"/>
    </source>
</evidence>
<evidence type="ECO:0000256" key="7">
    <source>
        <dbReference type="SAM" id="Phobius"/>
    </source>
</evidence>
<feature type="transmembrane region" description="Helical" evidence="7">
    <location>
        <begin position="103"/>
        <end position="124"/>
    </location>
</feature>
<dbReference type="STRING" id="1314777.A0A164UCX4"/>
<dbReference type="Gene3D" id="1.10.4160.10">
    <property type="entry name" value="Hydantoin permease"/>
    <property type="match status" value="1"/>
</dbReference>
<evidence type="ECO:0000256" key="5">
    <source>
        <dbReference type="ARBA" id="ARBA00023136"/>
    </source>
</evidence>
<dbReference type="InterPro" id="IPR045225">
    <property type="entry name" value="Uracil/uridine/allantoin_perm"/>
</dbReference>
<feature type="transmembrane region" description="Helical" evidence="7">
    <location>
        <begin position="48"/>
        <end position="70"/>
    </location>
</feature>
<keyword evidence="4 7" id="KW-1133">Transmembrane helix</keyword>
<evidence type="ECO:0000313" key="9">
    <source>
        <dbReference type="Proteomes" id="UP000076722"/>
    </source>
</evidence>
<dbReference type="FunFam" id="1.10.4160.10:FF:000001">
    <property type="entry name" value="Uracil permease, putative"/>
    <property type="match status" value="1"/>
</dbReference>
<dbReference type="OrthoDB" id="2018619at2759"/>
<name>A0A164UCX4_9AGAM</name>
<dbReference type="AlphaFoldDB" id="A0A164UCX4"/>
<organism evidence="8 9">
    <name type="scientific">Sistotremastrum niveocremeum HHB9708</name>
    <dbReference type="NCBI Taxonomy" id="1314777"/>
    <lineage>
        <taxon>Eukaryota</taxon>
        <taxon>Fungi</taxon>
        <taxon>Dikarya</taxon>
        <taxon>Basidiomycota</taxon>
        <taxon>Agaricomycotina</taxon>
        <taxon>Agaricomycetes</taxon>
        <taxon>Sistotremastrales</taxon>
        <taxon>Sistotremastraceae</taxon>
        <taxon>Sertulicium</taxon>
        <taxon>Sertulicium niveocremeum</taxon>
    </lineage>
</organism>
<feature type="transmembrane region" description="Helical" evidence="7">
    <location>
        <begin position="212"/>
        <end position="236"/>
    </location>
</feature>
<feature type="compositionally biased region" description="Polar residues" evidence="6">
    <location>
        <begin position="472"/>
        <end position="481"/>
    </location>
</feature>
<feature type="transmembrane region" description="Helical" evidence="7">
    <location>
        <begin position="131"/>
        <end position="152"/>
    </location>
</feature>
<evidence type="ECO:0000256" key="6">
    <source>
        <dbReference type="SAM" id="MobiDB-lite"/>
    </source>
</evidence>